<accession>A0AAP0I2E6</accession>
<evidence type="ECO:0000256" key="1">
    <source>
        <dbReference type="SAM" id="MobiDB-lite"/>
    </source>
</evidence>
<keyword evidence="4" id="KW-1185">Reference proteome</keyword>
<dbReference type="AlphaFoldDB" id="A0AAP0I2E6"/>
<evidence type="ECO:0000313" key="4">
    <source>
        <dbReference type="Proteomes" id="UP001419268"/>
    </source>
</evidence>
<dbReference type="EMBL" id="JBBNAG010000009">
    <property type="protein sequence ID" value="KAK9105284.1"/>
    <property type="molecule type" value="Genomic_DNA"/>
</dbReference>
<dbReference type="Pfam" id="PF03732">
    <property type="entry name" value="Retrotrans_gag"/>
    <property type="match status" value="1"/>
</dbReference>
<feature type="region of interest" description="Disordered" evidence="1">
    <location>
        <begin position="102"/>
        <end position="181"/>
    </location>
</feature>
<name>A0AAP0I2E6_9MAGN</name>
<gene>
    <name evidence="3" type="ORF">Scep_022128</name>
</gene>
<feature type="domain" description="Retrotransposon gag" evidence="2">
    <location>
        <begin position="4"/>
        <end position="70"/>
    </location>
</feature>
<protein>
    <recommendedName>
        <fullName evidence="2">Retrotransposon gag domain-containing protein</fullName>
    </recommendedName>
</protein>
<dbReference type="Proteomes" id="UP001419268">
    <property type="component" value="Unassembled WGS sequence"/>
</dbReference>
<reference evidence="3 4" key="1">
    <citation type="submission" date="2024-01" db="EMBL/GenBank/DDBJ databases">
        <title>Genome assemblies of Stephania.</title>
        <authorList>
            <person name="Yang L."/>
        </authorList>
    </citation>
    <scope>NUCLEOTIDE SEQUENCE [LARGE SCALE GENOMIC DNA]</scope>
    <source>
        <strain evidence="3">JXDWG</strain>
        <tissue evidence="3">Leaf</tissue>
    </source>
</reference>
<feature type="compositionally biased region" description="Polar residues" evidence="1">
    <location>
        <begin position="142"/>
        <end position="173"/>
    </location>
</feature>
<proteinExistence type="predicted"/>
<evidence type="ECO:0000259" key="2">
    <source>
        <dbReference type="Pfam" id="PF03732"/>
    </source>
</evidence>
<dbReference type="InterPro" id="IPR005162">
    <property type="entry name" value="Retrotrans_gag_dom"/>
</dbReference>
<organism evidence="3 4">
    <name type="scientific">Stephania cephalantha</name>
    <dbReference type="NCBI Taxonomy" id="152367"/>
    <lineage>
        <taxon>Eukaryota</taxon>
        <taxon>Viridiplantae</taxon>
        <taxon>Streptophyta</taxon>
        <taxon>Embryophyta</taxon>
        <taxon>Tracheophyta</taxon>
        <taxon>Spermatophyta</taxon>
        <taxon>Magnoliopsida</taxon>
        <taxon>Ranunculales</taxon>
        <taxon>Menispermaceae</taxon>
        <taxon>Menispermoideae</taxon>
        <taxon>Cissampelideae</taxon>
        <taxon>Stephania</taxon>
    </lineage>
</organism>
<evidence type="ECO:0000313" key="3">
    <source>
        <dbReference type="EMBL" id="KAK9105284.1"/>
    </source>
</evidence>
<comment type="caution">
    <text evidence="3">The sequence shown here is derived from an EMBL/GenBank/DDBJ whole genome shotgun (WGS) entry which is preliminary data.</text>
</comment>
<sequence length="218" mass="24305">MQPFESWEELKTQLCLRFIEADHLHLCQQFFSLKHESSVREYRKRYELLLLHQEGLTETQKIDVFINGLADRLRMEMMVDPPELLKAVYAKAGRLEKKLGESATLGLNGGESPISSGGPTHKGEPRPPGWVTHTLASPHCEGSTTQSKNSLPTGPLSKTSPGSFCSTSPNALSPATPRVSIPTNRRFNEKEAQLGENMAYAIDVMINGLWDTDVRGKW</sequence>